<comment type="caution">
    <text evidence="3">The sequence shown here is derived from an EMBL/GenBank/DDBJ whole genome shotgun (WGS) entry which is preliminary data.</text>
</comment>
<sequence>MRRLFLLLVATFLTVTVPAAAAIPVDPRITAATKAWPTRPLYVDPDFAAVADGNQLLRVIEAAPVPVYVAVVPTGQWFQEKGDTTLLVGWLAASNGKPGVYVVMDGDETYGVAHEVAAYAPDSSLGDPDQAMSGQLADYLGELKVSDQYDAKPARTEPDPPIPASSYPEDRFTVGKAISSGAGAGVLGLLGGALLAGIVLGVAALAARRRGGQA</sequence>
<gene>
    <name evidence="3" type="ORF">EV646_12047</name>
</gene>
<proteinExistence type="predicted"/>
<feature type="signal peptide" evidence="2">
    <location>
        <begin position="1"/>
        <end position="21"/>
    </location>
</feature>
<keyword evidence="1" id="KW-0472">Membrane</keyword>
<dbReference type="EMBL" id="SLWR01000020">
    <property type="protein sequence ID" value="TCO38672.1"/>
    <property type="molecule type" value="Genomic_DNA"/>
</dbReference>
<keyword evidence="1" id="KW-0812">Transmembrane</keyword>
<dbReference type="AlphaFoldDB" id="A0A4R2I437"/>
<reference evidence="3 4" key="1">
    <citation type="journal article" date="2015" name="Stand. Genomic Sci.">
        <title>Genomic Encyclopedia of Bacterial and Archaeal Type Strains, Phase III: the genomes of soil and plant-associated and newly described type strains.</title>
        <authorList>
            <person name="Whitman W.B."/>
            <person name="Woyke T."/>
            <person name="Klenk H.P."/>
            <person name="Zhou Y."/>
            <person name="Lilburn T.G."/>
            <person name="Beck B.J."/>
            <person name="De Vos P."/>
            <person name="Vandamme P."/>
            <person name="Eisen J.A."/>
            <person name="Garrity G."/>
            <person name="Hugenholtz P."/>
            <person name="Kyrpides N.C."/>
        </authorList>
    </citation>
    <scope>NUCLEOTIDE SEQUENCE [LARGE SCALE GENOMIC DNA]</scope>
    <source>
        <strain evidence="3 4">VKM Ac-2541</strain>
    </source>
</reference>
<keyword evidence="1" id="KW-1133">Transmembrane helix</keyword>
<protein>
    <recommendedName>
        <fullName evidence="5">TPM domain-containing protein</fullName>
    </recommendedName>
</protein>
<feature type="transmembrane region" description="Helical" evidence="1">
    <location>
        <begin position="186"/>
        <end position="207"/>
    </location>
</feature>
<feature type="chain" id="PRO_5020680131" description="TPM domain-containing protein" evidence="2">
    <location>
        <begin position="22"/>
        <end position="214"/>
    </location>
</feature>
<organism evidence="3 4">
    <name type="scientific">Kribbella antiqua</name>
    <dbReference type="NCBI Taxonomy" id="2512217"/>
    <lineage>
        <taxon>Bacteria</taxon>
        <taxon>Bacillati</taxon>
        <taxon>Actinomycetota</taxon>
        <taxon>Actinomycetes</taxon>
        <taxon>Propionibacteriales</taxon>
        <taxon>Kribbellaceae</taxon>
        <taxon>Kribbella</taxon>
    </lineage>
</organism>
<evidence type="ECO:0008006" key="5">
    <source>
        <dbReference type="Google" id="ProtNLM"/>
    </source>
</evidence>
<evidence type="ECO:0000256" key="1">
    <source>
        <dbReference type="SAM" id="Phobius"/>
    </source>
</evidence>
<evidence type="ECO:0000313" key="4">
    <source>
        <dbReference type="Proteomes" id="UP000295573"/>
    </source>
</evidence>
<evidence type="ECO:0000256" key="2">
    <source>
        <dbReference type="SAM" id="SignalP"/>
    </source>
</evidence>
<keyword evidence="4" id="KW-1185">Reference proteome</keyword>
<keyword evidence="2" id="KW-0732">Signal</keyword>
<dbReference type="Proteomes" id="UP000295573">
    <property type="component" value="Unassembled WGS sequence"/>
</dbReference>
<name>A0A4R2I437_9ACTN</name>
<dbReference type="OrthoDB" id="3829378at2"/>
<accession>A0A4R2I437</accession>
<evidence type="ECO:0000313" key="3">
    <source>
        <dbReference type="EMBL" id="TCO38672.1"/>
    </source>
</evidence>